<protein>
    <recommendedName>
        <fullName evidence="3">DUF2971 domain-containing protein</fullName>
    </recommendedName>
</protein>
<gene>
    <name evidence="1" type="ORF">CT157_13300</name>
</gene>
<proteinExistence type="predicted"/>
<evidence type="ECO:0008006" key="3">
    <source>
        <dbReference type="Google" id="ProtNLM"/>
    </source>
</evidence>
<accession>A0A3T0JTY5</accession>
<dbReference type="InterPro" id="IPR021352">
    <property type="entry name" value="DUF2971"/>
</dbReference>
<evidence type="ECO:0000313" key="1">
    <source>
        <dbReference type="EMBL" id="AZV26941.1"/>
    </source>
</evidence>
<dbReference type="AlphaFoldDB" id="A0A3T0JTY5"/>
<name>A0A3T0JTY5_PSESX</name>
<sequence>MGKSRRYIWRLVFCQVRENMTNASTIRVYHFCNQEFGLQNLEKSRLKVATVMDLNDPFEMMCYSSSEEGMRRAISYFKSRVAELYGMLCFSKTFVSPVQWGHYGDRHKGLCLAFDVSAEDLHTVEYRKGRMQFDPEGFIKRSKDERFNIMLRQLRIKHSEWSYEKEVRQIFLLSKAEKNGELYFKPFSEIGKLRQVILGCNSSVSREQLKRSLGDRYGEVECFKVRTAFKNYKIVRNLDDSLWK</sequence>
<evidence type="ECO:0000313" key="2">
    <source>
        <dbReference type="Proteomes" id="UP000282760"/>
    </source>
</evidence>
<dbReference type="EMBL" id="CP024646">
    <property type="protein sequence ID" value="AZV26941.1"/>
    <property type="molecule type" value="Genomic_DNA"/>
</dbReference>
<organism evidence="1 2">
    <name type="scientific">Pseudomonas syringae</name>
    <dbReference type="NCBI Taxonomy" id="317"/>
    <lineage>
        <taxon>Bacteria</taxon>
        <taxon>Pseudomonadati</taxon>
        <taxon>Pseudomonadota</taxon>
        <taxon>Gammaproteobacteria</taxon>
        <taxon>Pseudomonadales</taxon>
        <taxon>Pseudomonadaceae</taxon>
        <taxon>Pseudomonas</taxon>
    </lineage>
</organism>
<dbReference type="Proteomes" id="UP000282760">
    <property type="component" value="Chromosome"/>
</dbReference>
<reference evidence="1 2" key="1">
    <citation type="submission" date="2017-11" db="EMBL/GenBank/DDBJ databases">
        <title>Effect of PGPRs.</title>
        <authorList>
            <person name="Oliva R."/>
            <person name="Nong J."/>
            <person name="Roman V."/>
        </authorList>
    </citation>
    <scope>NUCLEOTIDE SEQUENCE [LARGE SCALE GENOMIC DNA]</scope>
    <source>
        <strain evidence="1">Inb918</strain>
    </source>
</reference>
<dbReference type="Pfam" id="PF11185">
    <property type="entry name" value="DUF2971"/>
    <property type="match status" value="1"/>
</dbReference>